<feature type="compositionally biased region" description="Basic residues" evidence="1">
    <location>
        <begin position="762"/>
        <end position="777"/>
    </location>
</feature>
<feature type="transmembrane region" description="Helical" evidence="2">
    <location>
        <begin position="729"/>
        <end position="757"/>
    </location>
</feature>
<keyword evidence="2" id="KW-1133">Transmembrane helix</keyword>
<dbReference type="Proteomes" id="UP000017938">
    <property type="component" value="Unassembled WGS sequence"/>
</dbReference>
<accession>R6TJ86</accession>
<dbReference type="InterPro" id="IPR017853">
    <property type="entry name" value="GH"/>
</dbReference>
<dbReference type="STRING" id="1263015.BN580_01004"/>
<organism evidence="4 5">
    <name type="scientific">Candidatus Colimorpha enterica</name>
    <dbReference type="NCBI Taxonomy" id="3083063"/>
    <lineage>
        <taxon>Bacteria</taxon>
        <taxon>Pseudomonadati</taxon>
        <taxon>Bacteroidota</taxon>
        <taxon>Bacteroidia</taxon>
        <taxon>Bacteroidales</taxon>
        <taxon>Candidatus Colimorpha</taxon>
    </lineage>
</organism>
<evidence type="ECO:0000313" key="5">
    <source>
        <dbReference type="Proteomes" id="UP000017938"/>
    </source>
</evidence>
<sequence>MSASLIVNYRRYGVSVNLKKIITAFAVLIAALLLLSPVSADDEETGALIEAVALSDNCDSVSVSVSISDSFASGNDRLYLFRLPPGNTGKLDGFIPAASVSAEAGKSVFTLSFDKTDKTAPLYSYLIAGADGNGGYRPLGKPEYIDDITMLSERNHPYPQITSKKGLQVQLTSDAQLLGIKHTVINVSLSDLFSDSSEKADAFVFGSKEYLIDKSALSMLDYRIKTLTDAGIHIYMNLILTFDTSAPESLYYPDAVNTTSSAYALNVSDPSYVNRAAAYINFLASRYTDETGMYGFCGSYIVGYEVNNQAESNNAGMSDKTEYMTACATLLRTADTAARLAYSNARIYTSVSNVWRTRIESAETIGAREFLLFLSENCYDVGFGVSINPYPSLLGMTDYWNDRFAVDSASTEFLSMKNLNIFTDLLKNDAMLYNGEPRRAIIGEFGLDGKYGTESEALQAAGYAYAYYTAANNDLIEAFIWHRHVDHSGESGLNYGIYTSSEQFLAPKHEKKIRSVIAAVDLVSEQRSDVISSLISLLPVSSAEELTGTADCSRRRIRISGTAAPGPDAVGKKDILFDFSESTYSFYPSDNSQYLELLEEDERKFLRARLINIAPVEYMGIGCTLSDMTRLASADYISVRVRTVSYATAVDFRLIITGAKNGGDVMVDCTSTLICNEWTELYFPVGDAAEGLENGKLKLWVRGGSEKDSDLWLDVSDIKLCSSDPSAKAWRIFTLIIIIALSTAAAVILTLILVSGAQRRRRKRKKKHGSTKFRNRQVQRQPQDIVSSDNPAAQEDQPPSDLK</sequence>
<reference evidence="4" key="1">
    <citation type="submission" date="2012-11" db="EMBL/GenBank/DDBJ databases">
        <title>Dependencies among metagenomic species, viruses, plasmids and units of genetic variation.</title>
        <authorList>
            <person name="Nielsen H.B."/>
            <person name="Almeida M."/>
            <person name="Juncker A.S."/>
            <person name="Rasmussen S."/>
            <person name="Li J."/>
            <person name="Sunagawa S."/>
            <person name="Plichta D."/>
            <person name="Gautier L."/>
            <person name="Le Chatelier E."/>
            <person name="Peletier E."/>
            <person name="Bonde I."/>
            <person name="Nielsen T."/>
            <person name="Manichanh C."/>
            <person name="Arumugam M."/>
            <person name="Batto J."/>
            <person name="Santos M.B.Q.D."/>
            <person name="Blom N."/>
            <person name="Borruel N."/>
            <person name="Burgdorf K.S."/>
            <person name="Boumezbeur F."/>
            <person name="Casellas F."/>
            <person name="Dore J."/>
            <person name="Guarner F."/>
            <person name="Hansen T."/>
            <person name="Hildebrand F."/>
            <person name="Kaas R.S."/>
            <person name="Kennedy S."/>
            <person name="Kristiansen K."/>
            <person name="Kultima J.R."/>
            <person name="Leonard P."/>
            <person name="Levenez F."/>
            <person name="Lund O."/>
            <person name="Moumen B."/>
            <person name="Le Paslier D."/>
            <person name="Pons N."/>
            <person name="Pedersen O."/>
            <person name="Prifti E."/>
            <person name="Qin J."/>
            <person name="Raes J."/>
            <person name="Tap J."/>
            <person name="Tims S."/>
            <person name="Ussery D.W."/>
            <person name="Yamada T."/>
            <person name="MetaHit consortium"/>
            <person name="Renault P."/>
            <person name="Sicheritz-Ponten T."/>
            <person name="Bork P."/>
            <person name="Wang J."/>
            <person name="Brunak S."/>
            <person name="Ehrlich S.D."/>
        </authorList>
    </citation>
    <scope>NUCLEOTIDE SEQUENCE [LARGE SCALE GENOMIC DNA]</scope>
</reference>
<evidence type="ECO:0000256" key="2">
    <source>
        <dbReference type="SAM" id="Phobius"/>
    </source>
</evidence>
<evidence type="ECO:0000259" key="3">
    <source>
        <dbReference type="Pfam" id="PF18989"/>
    </source>
</evidence>
<proteinExistence type="predicted"/>
<dbReference type="Pfam" id="PF18989">
    <property type="entry name" value="DUF5722"/>
    <property type="match status" value="1"/>
</dbReference>
<gene>
    <name evidence="4" type="ORF">BN580_01004</name>
</gene>
<dbReference type="Gene3D" id="3.20.20.80">
    <property type="entry name" value="Glycosidases"/>
    <property type="match status" value="1"/>
</dbReference>
<evidence type="ECO:0000256" key="1">
    <source>
        <dbReference type="SAM" id="MobiDB-lite"/>
    </source>
</evidence>
<dbReference type="SUPFAM" id="SSF51445">
    <property type="entry name" value="(Trans)glycosidases"/>
    <property type="match status" value="1"/>
</dbReference>
<comment type="caution">
    <text evidence="4">The sequence shown here is derived from an EMBL/GenBank/DDBJ whole genome shotgun (WGS) entry which is preliminary data.</text>
</comment>
<dbReference type="AlphaFoldDB" id="R6TJ86"/>
<keyword evidence="2" id="KW-0472">Membrane</keyword>
<name>R6TJ86_9BACT</name>
<feature type="domain" description="DUF5722" evidence="3">
    <location>
        <begin position="157"/>
        <end position="534"/>
    </location>
</feature>
<dbReference type="EMBL" id="CBFW010000103">
    <property type="protein sequence ID" value="CDC72310.1"/>
    <property type="molecule type" value="Genomic_DNA"/>
</dbReference>
<evidence type="ECO:0000313" key="4">
    <source>
        <dbReference type="EMBL" id="CDC72310.1"/>
    </source>
</evidence>
<keyword evidence="2" id="KW-0812">Transmembrane</keyword>
<feature type="compositionally biased region" description="Polar residues" evidence="1">
    <location>
        <begin position="778"/>
        <end position="791"/>
    </location>
</feature>
<protein>
    <recommendedName>
        <fullName evidence="3">DUF5722 domain-containing protein</fullName>
    </recommendedName>
</protein>
<dbReference type="InterPro" id="IPR043780">
    <property type="entry name" value="DUF5722"/>
</dbReference>
<feature type="region of interest" description="Disordered" evidence="1">
    <location>
        <begin position="762"/>
        <end position="803"/>
    </location>
</feature>